<comment type="caution">
    <text evidence="1">The sequence shown here is derived from an EMBL/GenBank/DDBJ whole genome shotgun (WGS) entry which is preliminary data.</text>
</comment>
<accession>A0AAW3YY79</accession>
<proteinExistence type="predicted"/>
<protein>
    <submittedName>
        <fullName evidence="1">Uncharacterized protein</fullName>
    </submittedName>
</protein>
<dbReference type="RefSeq" id="WP_323869376.1">
    <property type="nucleotide sequence ID" value="NZ_JACXBF010000386.1"/>
</dbReference>
<dbReference type="Proteomes" id="UP001193920">
    <property type="component" value="Unassembled WGS sequence"/>
</dbReference>
<name>A0AAW3YY79_9GAMM</name>
<dbReference type="EMBL" id="JACXBF010000386">
    <property type="protein sequence ID" value="MBD2801779.1"/>
    <property type="molecule type" value="Genomic_DNA"/>
</dbReference>
<organism evidence="1">
    <name type="scientific">Xenorhabdus szentirmaii</name>
    <dbReference type="NCBI Taxonomy" id="290112"/>
    <lineage>
        <taxon>Bacteria</taxon>
        <taxon>Pseudomonadati</taxon>
        <taxon>Pseudomonadota</taxon>
        <taxon>Gammaproteobacteria</taxon>
        <taxon>Enterobacterales</taxon>
        <taxon>Morganellaceae</taxon>
        <taxon>Xenorhabdus</taxon>
    </lineage>
</organism>
<sequence length="87" mass="9709">MVIEYVVVGGNNFDALTEHYVLKNGKLNAASPQNLAEICAKDYYDNHDGWGAYWPIDIMILAGGESLGVYRVTQEYNPTFAVSYQQS</sequence>
<reference evidence="1" key="1">
    <citation type="submission" date="2020-09" db="EMBL/GenBank/DDBJ databases">
        <authorList>
            <person name="Palma L."/>
            <person name="Caballero P."/>
            <person name="Berry C."/>
            <person name="Del Valle E."/>
        </authorList>
    </citation>
    <scope>NUCLEOTIDE SEQUENCE</scope>
    <source>
        <strain evidence="1">M</strain>
    </source>
</reference>
<evidence type="ECO:0000313" key="1">
    <source>
        <dbReference type="EMBL" id="MBD2801779.1"/>
    </source>
</evidence>
<dbReference type="AlphaFoldDB" id="A0AAW3YY79"/>
<reference evidence="1" key="2">
    <citation type="journal article" date="2024" name="Toxins">
        <title>Genome Sequence Analysis of Native Xenorhabdus Strains Isolated from Entomopathogenic Nematodes in Argentina.</title>
        <authorList>
            <person name="Palma L."/>
            <person name="Frizzo L."/>
            <person name="Kaiser S."/>
            <person name="Berry C."/>
            <person name="Caballero P."/>
            <person name="Bode H.B."/>
            <person name="Del Valle E.E."/>
        </authorList>
    </citation>
    <scope>NUCLEOTIDE SEQUENCE</scope>
    <source>
        <strain evidence="1">M</strain>
    </source>
</reference>
<gene>
    <name evidence="1" type="ORF">ID854_15355</name>
</gene>